<dbReference type="RefSeq" id="WP_084854808.1">
    <property type="nucleotide sequence ID" value="NZ_NBWC01000006.1"/>
</dbReference>
<name>A0A1X1A492_PSEPU</name>
<protein>
    <submittedName>
        <fullName evidence="1">Uncharacterized protein</fullName>
    </submittedName>
</protein>
<accession>A0A1X1A492</accession>
<dbReference type="OrthoDB" id="564699at2"/>
<dbReference type="Proteomes" id="UP000193675">
    <property type="component" value="Unassembled WGS sequence"/>
</dbReference>
<proteinExistence type="predicted"/>
<reference evidence="1 2" key="1">
    <citation type="submission" date="2017-04" db="EMBL/GenBank/DDBJ databases">
        <title>Presence of VIM-2 positive Pseudomonas species in chickens and their surrounding environment.</title>
        <authorList>
            <person name="Zhang R."/>
        </authorList>
    </citation>
    <scope>NUCLEOTIDE SEQUENCE [LARGE SCALE GENOMIC DNA]</scope>
    <source>
        <strain evidence="1 2">DZ-C18</strain>
    </source>
</reference>
<organism evidence="1 2">
    <name type="scientific">Pseudomonas putida</name>
    <name type="common">Arthrobacter siderocapsulatus</name>
    <dbReference type="NCBI Taxonomy" id="303"/>
    <lineage>
        <taxon>Bacteria</taxon>
        <taxon>Pseudomonadati</taxon>
        <taxon>Pseudomonadota</taxon>
        <taxon>Gammaproteobacteria</taxon>
        <taxon>Pseudomonadales</taxon>
        <taxon>Pseudomonadaceae</taxon>
        <taxon>Pseudomonas</taxon>
    </lineage>
</organism>
<gene>
    <name evidence="1" type="ORF">B7H17_04875</name>
</gene>
<comment type="caution">
    <text evidence="1">The sequence shown here is derived from an EMBL/GenBank/DDBJ whole genome shotgun (WGS) entry which is preliminary data.</text>
</comment>
<evidence type="ECO:0000313" key="2">
    <source>
        <dbReference type="Proteomes" id="UP000193675"/>
    </source>
</evidence>
<evidence type="ECO:0000313" key="1">
    <source>
        <dbReference type="EMBL" id="ORL66617.1"/>
    </source>
</evidence>
<sequence length="274" mass="28190">MPWYRTGTVAITAGQTTVTGTGTNFSANARVGDALLGPDGNWYEVTNIASTTVLSILPAYKGTTISGGTYAITPVQGYTKTLADKFNDIANTWGSTLAGLGSVSTENVVPVTKGGTGGTTQATARNGLGLKSAAVADIVGTVSQSGGVPTGAIYERGNNANGHYTKYADGTLIQWGAFVLTDAIGLGNSNTAGGYRSAQMAITYPTPFATRSAETNLPVVLDAYCNNNAYGVRAFPAEDNSVVAGQFVLTSSGSSVTVPASTLTIRWKAVGRWY</sequence>
<dbReference type="AlphaFoldDB" id="A0A1X1A492"/>
<dbReference type="EMBL" id="NBWC01000006">
    <property type="protein sequence ID" value="ORL66617.1"/>
    <property type="molecule type" value="Genomic_DNA"/>
</dbReference>